<evidence type="ECO:0000256" key="5">
    <source>
        <dbReference type="ARBA" id="ARBA00022989"/>
    </source>
</evidence>
<comment type="subcellular location">
    <subcellularLocation>
        <location evidence="2">Membrane</location>
    </subcellularLocation>
</comment>
<dbReference type="SUPFAM" id="SSF81321">
    <property type="entry name" value="Family A G protein-coupled receptor-like"/>
    <property type="match status" value="1"/>
</dbReference>
<evidence type="ECO:0000259" key="10">
    <source>
        <dbReference type="PROSITE" id="PS50262"/>
    </source>
</evidence>
<evidence type="ECO:0000256" key="1">
    <source>
        <dbReference type="ARBA" id="ARBA00004100"/>
    </source>
</evidence>
<feature type="region of interest" description="Disordered" evidence="9">
    <location>
        <begin position="107"/>
        <end position="130"/>
    </location>
</feature>
<keyword evidence="7" id="KW-0472">Membrane</keyword>
<keyword evidence="11" id="KW-1185">Reference proteome</keyword>
<dbReference type="PANTHER" id="PTHR46061:SF5">
    <property type="entry name" value="THYROTROPIN-RELEASING HORMONE RECEPTOR"/>
    <property type="match status" value="1"/>
</dbReference>
<dbReference type="RefSeq" id="XP_024591567.1">
    <property type="nucleotide sequence ID" value="XM_024735799.1"/>
</dbReference>
<dbReference type="GeneID" id="112393520"/>
<dbReference type="Gene3D" id="1.20.1070.10">
    <property type="entry name" value="Rhodopsin 7-helix transmembrane proteins"/>
    <property type="match status" value="1"/>
</dbReference>
<protein>
    <recommendedName>
        <fullName evidence="3">Thyrotropin-releasing hormone receptor</fullName>
    </recommendedName>
    <alternativeName>
        <fullName evidence="8">Thyroliberin receptor</fullName>
    </alternativeName>
</protein>
<dbReference type="PROSITE" id="PS50262">
    <property type="entry name" value="G_PROTEIN_RECEP_F1_2"/>
    <property type="match status" value="1"/>
</dbReference>
<keyword evidence="5" id="KW-1133">Transmembrane helix</keyword>
<dbReference type="GO" id="GO:0016020">
    <property type="term" value="C:membrane"/>
    <property type="evidence" value="ECO:0007669"/>
    <property type="project" value="UniProtKB-SubCell"/>
</dbReference>
<evidence type="ECO:0000256" key="3">
    <source>
        <dbReference type="ARBA" id="ARBA00018873"/>
    </source>
</evidence>
<comment type="function">
    <text evidence="1">Receptor for thyrotropin-releasing hormone (TRH). Upon ligand binding, this G-protein-coupled receptor triggers activation of the phosphatidylinositol (IP3)-calcium-protein kinase C (PKC) pathway.</text>
</comment>
<name>A0A341AQS1_NEOAA</name>
<evidence type="ECO:0000256" key="6">
    <source>
        <dbReference type="ARBA" id="ARBA00023040"/>
    </source>
</evidence>
<dbReference type="GO" id="GO:0007200">
    <property type="term" value="P:phospholipase C-activating G protein-coupled receptor signaling pathway"/>
    <property type="evidence" value="ECO:0007669"/>
    <property type="project" value="TreeGrafter"/>
</dbReference>
<dbReference type="PRINTS" id="PR00237">
    <property type="entry name" value="GPCRRHODOPSN"/>
</dbReference>
<dbReference type="InterPro" id="IPR000276">
    <property type="entry name" value="GPCR_Rhodpsn"/>
</dbReference>
<dbReference type="AlphaFoldDB" id="A0A341AQS1"/>
<keyword evidence="6" id="KW-0807">Transducer</keyword>
<reference evidence="12" key="1">
    <citation type="submission" date="2025-08" db="UniProtKB">
        <authorList>
            <consortium name="RefSeq"/>
        </authorList>
    </citation>
    <scope>IDENTIFICATION</scope>
    <source>
        <tissue evidence="12">Meat</tissue>
    </source>
</reference>
<evidence type="ECO:0000256" key="8">
    <source>
        <dbReference type="ARBA" id="ARBA00032251"/>
    </source>
</evidence>
<keyword evidence="4" id="KW-0812">Transmembrane</keyword>
<evidence type="ECO:0000256" key="7">
    <source>
        <dbReference type="ARBA" id="ARBA00023136"/>
    </source>
</evidence>
<proteinExistence type="predicted"/>
<dbReference type="KEGG" id="nasi:112393520"/>
<feature type="domain" description="G-protein coupled receptors family 1 profile" evidence="10">
    <location>
        <begin position="1"/>
        <end position="79"/>
    </location>
</feature>
<dbReference type="Proteomes" id="UP000252040">
    <property type="component" value="Unplaced"/>
</dbReference>
<accession>A0A341AQS1</accession>
<dbReference type="InterPro" id="IPR017452">
    <property type="entry name" value="GPCR_Rhodpsn_7TM"/>
</dbReference>
<dbReference type="STRING" id="1706337.A0A341AQS1"/>
<evidence type="ECO:0000256" key="4">
    <source>
        <dbReference type="ARBA" id="ARBA00022692"/>
    </source>
</evidence>
<dbReference type="InterPro" id="IPR002120">
    <property type="entry name" value="TRH_rcpt_1"/>
</dbReference>
<dbReference type="PRINTS" id="PR01846">
    <property type="entry name" value="TRHRFAMILY"/>
</dbReference>
<evidence type="ECO:0000256" key="2">
    <source>
        <dbReference type="ARBA" id="ARBA00004370"/>
    </source>
</evidence>
<evidence type="ECO:0000313" key="11">
    <source>
        <dbReference type="Proteomes" id="UP000252040"/>
    </source>
</evidence>
<dbReference type="GO" id="GO:0004997">
    <property type="term" value="F:thyrotropin-releasing hormone receptor activity"/>
    <property type="evidence" value="ECO:0007669"/>
    <property type="project" value="InterPro"/>
</dbReference>
<dbReference type="InParanoid" id="A0A341AQS1"/>
<evidence type="ECO:0000313" key="12">
    <source>
        <dbReference type="RefSeq" id="XP_024591567.1"/>
    </source>
</evidence>
<keyword evidence="6" id="KW-0297">G-protein coupled receptor</keyword>
<evidence type="ECO:0000256" key="9">
    <source>
        <dbReference type="SAM" id="MobiDB-lite"/>
    </source>
</evidence>
<keyword evidence="6" id="KW-0675">Receptor</keyword>
<organism evidence="11 12">
    <name type="scientific">Neophocaena asiaeorientalis asiaeorientalis</name>
    <name type="common">Yangtze finless porpoise</name>
    <name type="synonym">Neophocaena phocaenoides subsp. asiaeorientalis</name>
    <dbReference type="NCBI Taxonomy" id="1706337"/>
    <lineage>
        <taxon>Eukaryota</taxon>
        <taxon>Metazoa</taxon>
        <taxon>Chordata</taxon>
        <taxon>Craniata</taxon>
        <taxon>Vertebrata</taxon>
        <taxon>Euteleostomi</taxon>
        <taxon>Mammalia</taxon>
        <taxon>Eutheria</taxon>
        <taxon>Laurasiatheria</taxon>
        <taxon>Artiodactyla</taxon>
        <taxon>Whippomorpha</taxon>
        <taxon>Cetacea</taxon>
        <taxon>Odontoceti</taxon>
        <taxon>Phocoenidae</taxon>
        <taxon>Neophocaena</taxon>
    </lineage>
</organism>
<dbReference type="PANTHER" id="PTHR46061">
    <property type="entry name" value="THYROTROPIN-RELEASING HORMONE RECEPTOR"/>
    <property type="match status" value="1"/>
</dbReference>
<sequence length="227" mass="24319">MSLGHLVCQVPGASHPCPPALQVTPMLVVVVPLFAVLWMPYRTLVLLCSFVAQPFLDPWGPLFCRTCVYTNSAINPIIYSLTSPKFRLPSSGCAGAGWRSHRGARLASAPPATAWTPEDADPREWGHRPSGSWAATPAGGAWFQHRLRAALPLPSPSRLPRFAPVLGPVRWWLAGPGEGRHSFANGSSGSPVPSLPMNEDGSRVLVLARWLDSIWVAPSPPLEVGGG</sequence>
<gene>
    <name evidence="12" type="primary">LOC112393520</name>
</gene>